<feature type="compositionally biased region" description="Basic and acidic residues" evidence="1">
    <location>
        <begin position="94"/>
        <end position="131"/>
    </location>
</feature>
<dbReference type="AlphaFoldDB" id="L8GXY4"/>
<feature type="region of interest" description="Disordered" evidence="1">
    <location>
        <begin position="90"/>
        <end position="135"/>
    </location>
</feature>
<dbReference type="Proteomes" id="UP000011083">
    <property type="component" value="Unassembled WGS sequence"/>
</dbReference>
<proteinExistence type="predicted"/>
<evidence type="ECO:0000313" key="3">
    <source>
        <dbReference type="Proteomes" id="UP000011083"/>
    </source>
</evidence>
<sequence length="295" mass="33702">MDEEMPTDHAAACDQLEQGNLAEPEEAAMAKRLEVWVQRHLACLPKSESRLLRALRTDLCSVKRQVWTADAVFDRLVRLGHIEVVADETTAPARADEADNQEDCRPRNRHSERPQMARERAPGRSGSDRRPRPARQLQPRVRVQLIFHAWPEVRVESEGGADDELEEAAVVMEKVMRWVERQEANPQQRPTSVEAAKRSLAQLCFVNVGFQPERLVELLAAKNYLRLDQTNEEDSKVEKKVVWLLKQTVAGGVEGKRKSEEVGDQDKEHQEESKTGTDATENEEKQDSRKRMRSL</sequence>
<dbReference type="KEGG" id="acan:ACA1_249100"/>
<accession>L8GXY4</accession>
<keyword evidence="3" id="KW-1185">Reference proteome</keyword>
<dbReference type="GeneID" id="14918607"/>
<protein>
    <submittedName>
        <fullName evidence="2">Uncharacterized protein</fullName>
    </submittedName>
</protein>
<feature type="region of interest" description="Disordered" evidence="1">
    <location>
        <begin position="253"/>
        <end position="295"/>
    </location>
</feature>
<dbReference type="EMBL" id="KB007971">
    <property type="protein sequence ID" value="ELR17865.1"/>
    <property type="molecule type" value="Genomic_DNA"/>
</dbReference>
<name>L8GXY4_ACACF</name>
<dbReference type="RefSeq" id="XP_004339878.1">
    <property type="nucleotide sequence ID" value="XM_004339830.1"/>
</dbReference>
<feature type="compositionally biased region" description="Basic and acidic residues" evidence="1">
    <location>
        <begin position="254"/>
        <end position="275"/>
    </location>
</feature>
<dbReference type="VEuPathDB" id="AmoebaDB:ACA1_249100"/>
<reference evidence="2 3" key="1">
    <citation type="journal article" date="2013" name="Genome Biol.">
        <title>Genome of Acanthamoeba castellanii highlights extensive lateral gene transfer and early evolution of tyrosine kinase signaling.</title>
        <authorList>
            <person name="Clarke M."/>
            <person name="Lohan A.J."/>
            <person name="Liu B."/>
            <person name="Lagkouvardos I."/>
            <person name="Roy S."/>
            <person name="Zafar N."/>
            <person name="Bertelli C."/>
            <person name="Schilde C."/>
            <person name="Kianianmomeni A."/>
            <person name="Burglin T.R."/>
            <person name="Frech C."/>
            <person name="Turcotte B."/>
            <person name="Kopec K.O."/>
            <person name="Synnott J.M."/>
            <person name="Choo C."/>
            <person name="Paponov I."/>
            <person name="Finkler A."/>
            <person name="Soon Heng Tan C."/>
            <person name="Hutchins A.P."/>
            <person name="Weinmeier T."/>
            <person name="Rattei T."/>
            <person name="Chu J.S."/>
            <person name="Gimenez G."/>
            <person name="Irimia M."/>
            <person name="Rigden D.J."/>
            <person name="Fitzpatrick D.A."/>
            <person name="Lorenzo-Morales J."/>
            <person name="Bateman A."/>
            <person name="Chiu C.H."/>
            <person name="Tang P."/>
            <person name="Hegemann P."/>
            <person name="Fromm H."/>
            <person name="Raoult D."/>
            <person name="Greub G."/>
            <person name="Miranda-Saavedra D."/>
            <person name="Chen N."/>
            <person name="Nash P."/>
            <person name="Ginger M.L."/>
            <person name="Horn M."/>
            <person name="Schaap P."/>
            <person name="Caler L."/>
            <person name="Loftus B."/>
        </authorList>
    </citation>
    <scope>NUCLEOTIDE SEQUENCE [LARGE SCALE GENOMIC DNA]</scope>
    <source>
        <strain evidence="2 3">Neff</strain>
    </source>
</reference>
<evidence type="ECO:0000256" key="1">
    <source>
        <dbReference type="SAM" id="MobiDB-lite"/>
    </source>
</evidence>
<gene>
    <name evidence="2" type="ORF">ACA1_249100</name>
</gene>
<organism evidence="2 3">
    <name type="scientific">Acanthamoeba castellanii (strain ATCC 30010 / Neff)</name>
    <dbReference type="NCBI Taxonomy" id="1257118"/>
    <lineage>
        <taxon>Eukaryota</taxon>
        <taxon>Amoebozoa</taxon>
        <taxon>Discosea</taxon>
        <taxon>Longamoebia</taxon>
        <taxon>Centramoebida</taxon>
        <taxon>Acanthamoebidae</taxon>
        <taxon>Acanthamoeba</taxon>
    </lineage>
</organism>
<evidence type="ECO:0000313" key="2">
    <source>
        <dbReference type="EMBL" id="ELR17865.1"/>
    </source>
</evidence>